<comment type="caution">
    <text evidence="3">The sequence shown here is derived from an EMBL/GenBank/DDBJ whole genome shotgun (WGS) entry which is preliminary data.</text>
</comment>
<dbReference type="CDD" id="cd06558">
    <property type="entry name" value="crotonase-like"/>
    <property type="match status" value="1"/>
</dbReference>
<dbReference type="PANTHER" id="PTHR43802">
    <property type="entry name" value="ENOYL-COA HYDRATASE"/>
    <property type="match status" value="1"/>
</dbReference>
<dbReference type="GO" id="GO:0004300">
    <property type="term" value="F:enoyl-CoA hydratase activity"/>
    <property type="evidence" value="ECO:0007669"/>
    <property type="project" value="UniProtKB-EC"/>
</dbReference>
<accession>A0A3L7AE41</accession>
<proteinExistence type="inferred from homology"/>
<keyword evidence="3" id="KW-0456">Lyase</keyword>
<evidence type="ECO:0000256" key="1">
    <source>
        <dbReference type="ARBA" id="ARBA00005254"/>
    </source>
</evidence>
<dbReference type="EC" id="4.2.1.17" evidence="3"/>
<feature type="region of interest" description="Disordered" evidence="2">
    <location>
        <begin position="261"/>
        <end position="281"/>
    </location>
</feature>
<evidence type="ECO:0000313" key="4">
    <source>
        <dbReference type="Proteomes" id="UP000269692"/>
    </source>
</evidence>
<keyword evidence="4" id="KW-1185">Reference proteome</keyword>
<dbReference type="EMBL" id="RCTF01000007">
    <property type="protein sequence ID" value="RLP78673.1"/>
    <property type="molecule type" value="Genomic_DNA"/>
</dbReference>
<dbReference type="SUPFAM" id="SSF52096">
    <property type="entry name" value="ClpP/crotonase"/>
    <property type="match status" value="1"/>
</dbReference>
<dbReference type="AlphaFoldDB" id="A0A3L7AE41"/>
<dbReference type="InterPro" id="IPR029045">
    <property type="entry name" value="ClpP/crotonase-like_dom_sf"/>
</dbReference>
<dbReference type="RefSeq" id="WP_121623266.1">
    <property type="nucleotide sequence ID" value="NZ_JACIIW010000005.1"/>
</dbReference>
<reference evidence="3 4" key="1">
    <citation type="submission" date="2018-10" db="EMBL/GenBank/DDBJ databases">
        <title>Xanthobacter tagetidis genome sequencing and assembly.</title>
        <authorList>
            <person name="Maclea K.S."/>
            <person name="Goen A.E."/>
            <person name="Fatima S.A."/>
        </authorList>
    </citation>
    <scope>NUCLEOTIDE SEQUENCE [LARGE SCALE GENOMIC DNA]</scope>
    <source>
        <strain evidence="3 4">ATCC 700314</strain>
    </source>
</reference>
<dbReference type="NCBIfam" id="NF006140">
    <property type="entry name" value="PRK08290.1"/>
    <property type="match status" value="1"/>
</dbReference>
<evidence type="ECO:0000313" key="3">
    <source>
        <dbReference type="EMBL" id="RLP78673.1"/>
    </source>
</evidence>
<organism evidence="3 4">
    <name type="scientific">Xanthobacter tagetidis</name>
    <dbReference type="NCBI Taxonomy" id="60216"/>
    <lineage>
        <taxon>Bacteria</taxon>
        <taxon>Pseudomonadati</taxon>
        <taxon>Pseudomonadota</taxon>
        <taxon>Alphaproteobacteria</taxon>
        <taxon>Hyphomicrobiales</taxon>
        <taxon>Xanthobacteraceae</taxon>
        <taxon>Xanthobacter</taxon>
    </lineage>
</organism>
<dbReference type="Proteomes" id="UP000269692">
    <property type="component" value="Unassembled WGS sequence"/>
</dbReference>
<sequence>MTLAQPSAAPTEFVKTWRDGPIARISLNRPEKHNAKNLEMIQQLHDAMMAADEDPDVRIIVLSGEGPSFSSGHDVSDIDFVPEVAAMYATPERRLETERKMYFDKCLAIRNTRKVTIAQVHGYCLAAGMMGAAMCDLIVASEDAKFGMPVLSRFCAVGEMLFEPWDMGARRAKEFLFTGDVVDARRAEQLGFVNRVVPRDQLDAETKKLALKIAAQPPVSLELTKASINRTLDIMGQREAFEYHFMAHVFSHFTQEAEVERARRKEAGSTKDARRMTPKAV</sequence>
<name>A0A3L7AE41_9HYPH</name>
<dbReference type="Pfam" id="PF00378">
    <property type="entry name" value="ECH_1"/>
    <property type="match status" value="1"/>
</dbReference>
<dbReference type="PANTHER" id="PTHR43802:SF1">
    <property type="entry name" value="IP11341P-RELATED"/>
    <property type="match status" value="1"/>
</dbReference>
<gene>
    <name evidence="3" type="ORF">D9R14_10435</name>
</gene>
<comment type="similarity">
    <text evidence="1">Belongs to the enoyl-CoA hydratase/isomerase family.</text>
</comment>
<protein>
    <submittedName>
        <fullName evidence="3">Enoyl-CoA hydratase</fullName>
        <ecNumber evidence="3">4.2.1.17</ecNumber>
    </submittedName>
</protein>
<evidence type="ECO:0000256" key="2">
    <source>
        <dbReference type="SAM" id="MobiDB-lite"/>
    </source>
</evidence>
<dbReference type="OrthoDB" id="9795613at2"/>
<dbReference type="InterPro" id="IPR001753">
    <property type="entry name" value="Enoyl-CoA_hydra/iso"/>
</dbReference>
<dbReference type="Gene3D" id="3.90.226.10">
    <property type="entry name" value="2-enoyl-CoA Hydratase, Chain A, domain 1"/>
    <property type="match status" value="1"/>
</dbReference>
<feature type="compositionally biased region" description="Basic and acidic residues" evidence="2">
    <location>
        <begin position="261"/>
        <end position="275"/>
    </location>
</feature>